<keyword evidence="4 7" id="KW-0418">Kinase</keyword>
<feature type="domain" description="Carbohydrate kinase FGGY N-terminal" evidence="8">
    <location>
        <begin position="134"/>
        <end position="236"/>
    </location>
</feature>
<dbReference type="GO" id="GO:0005997">
    <property type="term" value="P:xylulose metabolic process"/>
    <property type="evidence" value="ECO:0007669"/>
    <property type="project" value="TreeGrafter"/>
</dbReference>
<proteinExistence type="inferred from homology"/>
<evidence type="ECO:0000256" key="4">
    <source>
        <dbReference type="ARBA" id="ARBA00022777"/>
    </source>
</evidence>
<evidence type="ECO:0000313" key="10">
    <source>
        <dbReference type="EMBL" id="KAJ9155080.1"/>
    </source>
</evidence>
<dbReference type="GO" id="GO:0005829">
    <property type="term" value="C:cytosol"/>
    <property type="evidence" value="ECO:0007669"/>
    <property type="project" value="TreeGrafter"/>
</dbReference>
<evidence type="ECO:0000256" key="7">
    <source>
        <dbReference type="RuleBase" id="RU367058"/>
    </source>
</evidence>
<keyword evidence="7" id="KW-0067">ATP-binding</keyword>
<dbReference type="EC" id="2.7.1.17" evidence="7"/>
<gene>
    <name evidence="10" type="ORF">NKR23_g2309</name>
</gene>
<accession>A0AA38VYG2</accession>
<evidence type="ECO:0000256" key="2">
    <source>
        <dbReference type="ARBA" id="ARBA00022629"/>
    </source>
</evidence>
<dbReference type="InterPro" id="IPR043129">
    <property type="entry name" value="ATPase_NBD"/>
</dbReference>
<keyword evidence="2 7" id="KW-0859">Xylose metabolism</keyword>
<evidence type="ECO:0000259" key="8">
    <source>
        <dbReference type="Pfam" id="PF00370"/>
    </source>
</evidence>
<evidence type="ECO:0000256" key="3">
    <source>
        <dbReference type="ARBA" id="ARBA00022679"/>
    </source>
</evidence>
<dbReference type="GO" id="GO:0004856">
    <property type="term" value="F:D-xylulokinase activity"/>
    <property type="evidence" value="ECO:0007669"/>
    <property type="project" value="UniProtKB-UniRule"/>
</dbReference>
<dbReference type="PANTHER" id="PTHR10196">
    <property type="entry name" value="SUGAR KINASE"/>
    <property type="match status" value="1"/>
</dbReference>
<dbReference type="Pfam" id="PF02782">
    <property type="entry name" value="FGGY_C"/>
    <property type="match status" value="1"/>
</dbReference>
<dbReference type="FunFam" id="3.30.420.40:FF:000118">
    <property type="entry name" value="Xylulose kinase 2"/>
    <property type="match status" value="1"/>
</dbReference>
<keyword evidence="11" id="KW-1185">Reference proteome</keyword>
<evidence type="ECO:0000259" key="9">
    <source>
        <dbReference type="Pfam" id="PF02782"/>
    </source>
</evidence>
<dbReference type="InterPro" id="IPR018484">
    <property type="entry name" value="FGGY_N"/>
</dbReference>
<comment type="function">
    <text evidence="5 7">Highly specific D-xylulose kinase which participates in the catabolism of xylose. Xylose is a major component of hemicelluloses such as xylan. Most fungi utilize D-xylose via three enzymatic reactions, xylose reductase (XR), xylitol dehydrogenase (XDH), and xylulokinase, to form xylulose 5-phosphate, which enters pentose phosphate pathway.</text>
</comment>
<dbReference type="GO" id="GO:0005524">
    <property type="term" value="F:ATP binding"/>
    <property type="evidence" value="ECO:0007669"/>
    <property type="project" value="UniProtKB-UniRule"/>
</dbReference>
<dbReference type="Gene3D" id="3.30.420.40">
    <property type="match status" value="2"/>
</dbReference>
<feature type="domain" description="Carbohydrate kinase FGGY C-terminal" evidence="9">
    <location>
        <begin position="300"/>
        <end position="515"/>
    </location>
</feature>
<comment type="catalytic activity">
    <reaction evidence="6 7">
        <text>D-xylulose + ATP = D-xylulose 5-phosphate + ADP + H(+)</text>
        <dbReference type="Rhea" id="RHEA:10964"/>
        <dbReference type="ChEBI" id="CHEBI:15378"/>
        <dbReference type="ChEBI" id="CHEBI:17140"/>
        <dbReference type="ChEBI" id="CHEBI:30616"/>
        <dbReference type="ChEBI" id="CHEBI:57737"/>
        <dbReference type="ChEBI" id="CHEBI:456216"/>
        <dbReference type="EC" id="2.7.1.17"/>
    </reaction>
</comment>
<dbReference type="AlphaFoldDB" id="A0AA38VYG2"/>
<organism evidence="10 11">
    <name type="scientific">Pleurostoma richardsiae</name>
    <dbReference type="NCBI Taxonomy" id="41990"/>
    <lineage>
        <taxon>Eukaryota</taxon>
        <taxon>Fungi</taxon>
        <taxon>Dikarya</taxon>
        <taxon>Ascomycota</taxon>
        <taxon>Pezizomycotina</taxon>
        <taxon>Sordariomycetes</taxon>
        <taxon>Sordariomycetidae</taxon>
        <taxon>Calosphaeriales</taxon>
        <taxon>Pleurostomataceae</taxon>
        <taxon>Pleurostoma</taxon>
    </lineage>
</organism>
<dbReference type="Pfam" id="PF00370">
    <property type="entry name" value="FGGY_N"/>
    <property type="match status" value="1"/>
</dbReference>
<comment type="caution">
    <text evidence="10">The sequence shown here is derived from an EMBL/GenBank/DDBJ whole genome shotgun (WGS) entry which is preliminary data.</text>
</comment>
<dbReference type="GO" id="GO:0042732">
    <property type="term" value="P:D-xylose metabolic process"/>
    <property type="evidence" value="ECO:0007669"/>
    <property type="project" value="UniProtKB-UniRule"/>
</dbReference>
<keyword evidence="3 7" id="KW-0808">Transferase</keyword>
<keyword evidence="7" id="KW-0547">Nucleotide-binding</keyword>
<dbReference type="CDD" id="cd07776">
    <property type="entry name" value="ASKHA_NBD_FGGY_SpXK-like"/>
    <property type="match status" value="1"/>
</dbReference>
<dbReference type="InterPro" id="IPR042024">
    <property type="entry name" value="D-XK_euk"/>
</dbReference>
<dbReference type="EMBL" id="JANBVO010000004">
    <property type="protein sequence ID" value="KAJ9155080.1"/>
    <property type="molecule type" value="Genomic_DNA"/>
</dbReference>
<evidence type="ECO:0000256" key="6">
    <source>
        <dbReference type="ARBA" id="ARBA00048885"/>
    </source>
</evidence>
<dbReference type="InterPro" id="IPR018485">
    <property type="entry name" value="FGGY_C"/>
</dbReference>
<comment type="similarity">
    <text evidence="1 7">Belongs to the FGGY kinase family.</text>
</comment>
<protein>
    <recommendedName>
        <fullName evidence="7">Xylulose kinase</fullName>
        <ecNumber evidence="7">2.7.1.17</ecNumber>
    </recommendedName>
</protein>
<evidence type="ECO:0000313" key="11">
    <source>
        <dbReference type="Proteomes" id="UP001174694"/>
    </source>
</evidence>
<keyword evidence="7" id="KW-0119">Carbohydrate metabolism</keyword>
<dbReference type="SUPFAM" id="SSF53067">
    <property type="entry name" value="Actin-like ATPase domain"/>
    <property type="match status" value="2"/>
</dbReference>
<dbReference type="PANTHER" id="PTHR10196:SF57">
    <property type="entry name" value="XYLULOSE KINASE"/>
    <property type="match status" value="1"/>
</dbReference>
<dbReference type="Proteomes" id="UP001174694">
    <property type="component" value="Unassembled WGS sequence"/>
</dbReference>
<sequence length="573" mass="62815">MAGGPLYLGFDLSTQQLKAIVVQSDLHVVSEAKVDFDADFASKYDIRKGVHQNEAEGEVFAPVAMWLEAVDLVLDRLKEHNTPMERIRGISGSCQQHGSVYWSHDAEKLLAALDPKTPLVDQLKPAFSHPFAPNWQDHSTQAECDKFDAALGTAAHLAEVTGSAAHHRFTGPQIMRLRRKLPDMYANTSRISLISSFLASLLLGSIAPIDISDVCGANLWDIGANTWSEPLLELAAGKDGVAELRKKLGEPRQDGGGSMGGISNYYVARHGFSAECQIAPFTGDNPGTILCLPLRPLDAIVSLGTSSTFLMVTPYYKPDPSYHFFNHPCTPGHYMFMLCYKNGGLAREKVRDKLPPPAAGADDKWATFNKLVLDTPPLDIRSTADRAKLGLYFFLPEIVPNIKAGTWRYTCSPADGSDLREEKADAWAPETDARVIVESQALSMRLRSQKLVHSPDEAGLLPAQPRRVYLVGGGSLNPAIARVMGDVLGGAEGVYKLDVGGNACALGGAYKAVWAFERSEGETFDELIGKRWREEGSIEKVDDGYREGTFQKYGRVLPAFEEMEKEILKEHHN</sequence>
<evidence type="ECO:0000256" key="1">
    <source>
        <dbReference type="ARBA" id="ARBA00009156"/>
    </source>
</evidence>
<reference evidence="10" key="1">
    <citation type="submission" date="2022-07" db="EMBL/GenBank/DDBJ databases">
        <title>Fungi with potential for degradation of polypropylene.</title>
        <authorList>
            <person name="Gostincar C."/>
        </authorList>
    </citation>
    <scope>NUCLEOTIDE SEQUENCE</scope>
    <source>
        <strain evidence="10">EXF-13308</strain>
    </source>
</reference>
<name>A0AA38VYG2_9PEZI</name>
<evidence type="ECO:0000256" key="5">
    <source>
        <dbReference type="ARBA" id="ARBA00025184"/>
    </source>
</evidence>